<evidence type="ECO:0000313" key="13">
    <source>
        <dbReference type="EMBL" id="OQA59761.1"/>
    </source>
</evidence>
<evidence type="ECO:0000256" key="2">
    <source>
        <dbReference type="ARBA" id="ARBA00008531"/>
    </source>
</evidence>
<dbReference type="GO" id="GO:0005886">
    <property type="term" value="C:plasma membrane"/>
    <property type="evidence" value="ECO:0007669"/>
    <property type="project" value="UniProtKB-SubCell"/>
</dbReference>
<dbReference type="GO" id="GO:0005525">
    <property type="term" value="F:GTP binding"/>
    <property type="evidence" value="ECO:0007669"/>
    <property type="project" value="UniProtKB-KW"/>
</dbReference>
<dbReference type="Proteomes" id="UP000485569">
    <property type="component" value="Unassembled WGS sequence"/>
</dbReference>
<dbReference type="InterPro" id="IPR000897">
    <property type="entry name" value="SRP54_GTPase_dom"/>
</dbReference>
<dbReference type="Gene3D" id="3.40.50.300">
    <property type="entry name" value="P-loop containing nucleotide triphosphate hydrolases"/>
    <property type="match status" value="1"/>
</dbReference>
<dbReference type="SUPFAM" id="SSF52540">
    <property type="entry name" value="P-loop containing nucleoside triphosphate hydrolases"/>
    <property type="match status" value="1"/>
</dbReference>
<feature type="domain" description="AAA+ ATPase" evidence="11">
    <location>
        <begin position="104"/>
        <end position="257"/>
    </location>
</feature>
<evidence type="ECO:0000256" key="1">
    <source>
        <dbReference type="ARBA" id="ARBA00004413"/>
    </source>
</evidence>
<dbReference type="SMART" id="SM00962">
    <property type="entry name" value="SRP54"/>
    <property type="match status" value="1"/>
</dbReference>
<name>A0A1V5T007_9BACT</name>
<evidence type="ECO:0000256" key="9">
    <source>
        <dbReference type="ARBA" id="ARBA00023170"/>
    </source>
</evidence>
<feature type="domain" description="SRP54-type proteins GTP-binding" evidence="12">
    <location>
        <begin position="105"/>
        <end position="306"/>
    </location>
</feature>
<organism evidence="13">
    <name type="scientific">Candidatus Atribacter allofermentans</name>
    <dbReference type="NCBI Taxonomy" id="1852833"/>
    <lineage>
        <taxon>Bacteria</taxon>
        <taxon>Pseudomonadati</taxon>
        <taxon>Atribacterota</taxon>
        <taxon>Atribacteria</taxon>
        <taxon>Atribacterales</taxon>
        <taxon>Atribacteraceae</taxon>
        <taxon>Atribacter</taxon>
    </lineage>
</organism>
<proteinExistence type="inferred from homology"/>
<dbReference type="SUPFAM" id="SSF47364">
    <property type="entry name" value="Domain of the SRP/SRP receptor G-proteins"/>
    <property type="match status" value="1"/>
</dbReference>
<keyword evidence="7" id="KW-0342">GTP-binding</keyword>
<comment type="subcellular location">
    <subcellularLocation>
        <location evidence="1">Cell membrane</location>
        <topology evidence="1">Peripheral membrane protein</topology>
        <orientation evidence="1">Cytoplasmic side</orientation>
    </subcellularLocation>
</comment>
<dbReference type="AlphaFoldDB" id="A0A1V5T007"/>
<reference evidence="13" key="1">
    <citation type="submission" date="2017-02" db="EMBL/GenBank/DDBJ databases">
        <title>Delving into the versatile metabolic prowess of the omnipresent phylum Bacteroidetes.</title>
        <authorList>
            <person name="Nobu M.K."/>
            <person name="Mei R."/>
            <person name="Narihiro T."/>
            <person name="Kuroda K."/>
            <person name="Liu W.-T."/>
        </authorList>
    </citation>
    <scope>NUCLEOTIDE SEQUENCE</scope>
    <source>
        <strain evidence="13">ADurb.Bin276</strain>
    </source>
</reference>
<dbReference type="GO" id="GO:0006614">
    <property type="term" value="P:SRP-dependent cotranslational protein targeting to membrane"/>
    <property type="evidence" value="ECO:0007669"/>
    <property type="project" value="InterPro"/>
</dbReference>
<evidence type="ECO:0000259" key="11">
    <source>
        <dbReference type="SMART" id="SM00382"/>
    </source>
</evidence>
<keyword evidence="5" id="KW-0547">Nucleotide-binding</keyword>
<dbReference type="Pfam" id="PF02881">
    <property type="entry name" value="SRP54_N"/>
    <property type="match status" value="1"/>
</dbReference>
<dbReference type="PANTHER" id="PTHR43134">
    <property type="entry name" value="SIGNAL RECOGNITION PARTICLE RECEPTOR SUBUNIT ALPHA"/>
    <property type="match status" value="1"/>
</dbReference>
<dbReference type="InterPro" id="IPR036225">
    <property type="entry name" value="SRP/SRP_N"/>
</dbReference>
<dbReference type="GO" id="GO:0003924">
    <property type="term" value="F:GTPase activity"/>
    <property type="evidence" value="ECO:0007669"/>
    <property type="project" value="TreeGrafter"/>
</dbReference>
<evidence type="ECO:0000256" key="3">
    <source>
        <dbReference type="ARBA" id="ARBA00022475"/>
    </source>
</evidence>
<evidence type="ECO:0000256" key="7">
    <source>
        <dbReference type="ARBA" id="ARBA00023134"/>
    </source>
</evidence>
<dbReference type="InterPro" id="IPR027417">
    <property type="entry name" value="P-loop_NTPase"/>
</dbReference>
<dbReference type="GO" id="GO:0005047">
    <property type="term" value="F:signal recognition particle binding"/>
    <property type="evidence" value="ECO:0007669"/>
    <property type="project" value="TreeGrafter"/>
</dbReference>
<evidence type="ECO:0000259" key="12">
    <source>
        <dbReference type="SMART" id="SM00962"/>
    </source>
</evidence>
<dbReference type="Gene3D" id="1.20.120.140">
    <property type="entry name" value="Signal recognition particle SRP54, nucleotide-binding domain"/>
    <property type="match status" value="1"/>
</dbReference>
<comment type="catalytic activity">
    <reaction evidence="10">
        <text>GTP + H2O = GDP + phosphate + H(+)</text>
        <dbReference type="Rhea" id="RHEA:19669"/>
        <dbReference type="ChEBI" id="CHEBI:15377"/>
        <dbReference type="ChEBI" id="CHEBI:15378"/>
        <dbReference type="ChEBI" id="CHEBI:37565"/>
        <dbReference type="ChEBI" id="CHEBI:43474"/>
        <dbReference type="ChEBI" id="CHEBI:58189"/>
        <dbReference type="EC" id="3.6.5.4"/>
    </reaction>
</comment>
<dbReference type="InterPro" id="IPR003593">
    <property type="entry name" value="AAA+_ATPase"/>
</dbReference>
<dbReference type="GO" id="GO:0005737">
    <property type="term" value="C:cytoplasm"/>
    <property type="evidence" value="ECO:0007669"/>
    <property type="project" value="UniProtKB-ARBA"/>
</dbReference>
<comment type="similarity">
    <text evidence="2">Belongs to the GTP-binding SRP family.</text>
</comment>
<keyword evidence="9 13" id="KW-0675">Receptor</keyword>
<evidence type="ECO:0000256" key="8">
    <source>
        <dbReference type="ARBA" id="ARBA00023136"/>
    </source>
</evidence>
<keyword evidence="4" id="KW-0963">Cytoplasm</keyword>
<gene>
    <name evidence="13" type="primary">ftsY</name>
    <name evidence="13" type="ORF">BWY41_00790</name>
</gene>
<evidence type="ECO:0000256" key="5">
    <source>
        <dbReference type="ARBA" id="ARBA00022741"/>
    </source>
</evidence>
<dbReference type="NCBIfam" id="TIGR00064">
    <property type="entry name" value="ftsY"/>
    <property type="match status" value="1"/>
</dbReference>
<evidence type="ECO:0000256" key="4">
    <source>
        <dbReference type="ARBA" id="ARBA00022490"/>
    </source>
</evidence>
<dbReference type="SMART" id="SM00382">
    <property type="entry name" value="AAA"/>
    <property type="match status" value="1"/>
</dbReference>
<keyword evidence="3" id="KW-1003">Cell membrane</keyword>
<dbReference type="InterPro" id="IPR042101">
    <property type="entry name" value="SRP54_N_sf"/>
</dbReference>
<keyword evidence="8" id="KW-0472">Membrane</keyword>
<evidence type="ECO:0000256" key="10">
    <source>
        <dbReference type="ARBA" id="ARBA00048027"/>
    </source>
</evidence>
<dbReference type="EMBL" id="MWBQ01000047">
    <property type="protein sequence ID" value="OQA59761.1"/>
    <property type="molecule type" value="Genomic_DNA"/>
</dbReference>
<protein>
    <submittedName>
        <fullName evidence="13">Signal recognition particle receptor FtsY</fullName>
    </submittedName>
</protein>
<dbReference type="PANTHER" id="PTHR43134:SF1">
    <property type="entry name" value="SIGNAL RECOGNITION PARTICLE RECEPTOR SUBUNIT ALPHA"/>
    <property type="match status" value="1"/>
</dbReference>
<keyword evidence="6" id="KW-0378">Hydrolase</keyword>
<accession>A0A1V5T007</accession>
<comment type="caution">
    <text evidence="13">The sequence shown here is derived from an EMBL/GenBank/DDBJ whole genome shotgun (WGS) entry which is preliminary data.</text>
</comment>
<evidence type="ECO:0000256" key="6">
    <source>
        <dbReference type="ARBA" id="ARBA00022801"/>
    </source>
</evidence>
<dbReference type="Pfam" id="PF00448">
    <property type="entry name" value="SRP54"/>
    <property type="match status" value="1"/>
</dbReference>
<dbReference type="InterPro" id="IPR013822">
    <property type="entry name" value="Signal_recog_particl_SRP54_hlx"/>
</dbReference>
<dbReference type="InterPro" id="IPR004390">
    <property type="entry name" value="SR_rcpt_FtsY"/>
</dbReference>
<sequence>MEEKKGFFHKWFKGVEKIKEGVKQQFSRLWSADSLQDEDWEALEEMLVQADLGPNLAMELVEEFQEIKKQKAENGNWQDWLYGKLGSILDGNDSSLFSSAQSGAMKAILLAGINGVGKTTLAGKLARYYSLQGEEVALVAADTFRAAAVDQLEIWAERAGCFFFKGSPGADPGSIIFDGIEAARKKNRGFVIIDTAGRSHVNKNLLAELEKMGKIVQKNFSPENIENLLVIDAMAGQNAFLQAESIGKAIPLNGVILSKWDSQAKGGIVFRIKKELELSIKFLGIGEKIEDLQPFDSDQFVKAIVYDEEVS</sequence>